<dbReference type="InterPro" id="IPR008331">
    <property type="entry name" value="Ferritin_DPS_dom"/>
</dbReference>
<evidence type="ECO:0000256" key="4">
    <source>
        <dbReference type="ARBA" id="ARBA00022434"/>
    </source>
</evidence>
<dbReference type="PANTHER" id="PTHR46383:SF1">
    <property type="entry name" value="ASPARTATE AMINOTRANSFERASE"/>
    <property type="match status" value="1"/>
</dbReference>
<proteinExistence type="inferred from homology"/>
<keyword evidence="10" id="KW-0175">Coiled coil</keyword>
<evidence type="ECO:0000256" key="9">
    <source>
        <dbReference type="ARBA" id="ARBA00023004"/>
    </source>
</evidence>
<dbReference type="Gene3D" id="3.90.1150.10">
    <property type="entry name" value="Aspartate Aminotransferase, domain 1"/>
    <property type="match status" value="1"/>
</dbReference>
<dbReference type="InterPro" id="IPR015424">
    <property type="entry name" value="PyrdxlP-dep_Trfase"/>
</dbReference>
<evidence type="ECO:0000313" key="14">
    <source>
        <dbReference type="Proteomes" id="UP000054107"/>
    </source>
</evidence>
<dbReference type="Pfam" id="PF00210">
    <property type="entry name" value="Ferritin"/>
    <property type="match status" value="1"/>
</dbReference>
<feature type="chain" id="PRO_5002120771" description="Ferritin-like diiron domain-containing protein" evidence="11">
    <location>
        <begin position="20"/>
        <end position="947"/>
    </location>
</feature>
<dbReference type="FunFam" id="1.20.1260.10:FF:000002">
    <property type="entry name" value="Ferritin, mitochondrial"/>
    <property type="match status" value="1"/>
</dbReference>
<evidence type="ECO:0000256" key="8">
    <source>
        <dbReference type="ARBA" id="ARBA00022898"/>
    </source>
</evidence>
<dbReference type="PANTHER" id="PTHR46383">
    <property type="entry name" value="ASPARTATE AMINOTRANSFERASE"/>
    <property type="match status" value="1"/>
</dbReference>
<sequence length="947" mass="106700">MQILSLYLVLAMLYIPFMSFPNSRVSSGILVNTGPSSRSAANGILSRRVLIHQTENENHGAKGSKFAKIAVAKDTPNVFSLTHDPLSKAIKALIKTSINKSYHQSEISRPSVTDTPKKSPFFHDMCQVLTNNSIYYDDCDQSSEKKQQDSTRPLSLWMKKDENDLGWKLFTRGKDPGCVLYSEAELAPFKMSASTQKDGATVFTYFTKHTLGIGAAVEYCPKNKNDKHDRILQFSSFINAKSFGLPLNNFGEILFLTSTYVIALLRLQRNRNARYWLLRGIYQLFALYTFRTSFFPSSPHTILKTKMSTGPERKRPRYHFRDIAMQVKNKLQKEHESQAHQTLRSYPGNENKATKAQKEGTIHGIEHPGSTGVIYVMDRAMKNGFTYASEGWANFGQGAPEVGPIDGCFQRPHQIDIPQDAYEYAPTSGITELRKAVAHLYNEIYRKEKDSKYTHENVCIVPGGRAGLTRVAAAIGDVNVGYFLPEYTAYEQMLSVFKRFVPIPTTLEEDSRYHIDPDTIRKEISGRGLGVIVASNPRNPTGQVIQDDELEELVQVAKERHTTLVLDEFYSSYIYDQEPGKTVSAARFVEDVNQDPVILIDGLTKNFRMPGWRVCWIVGPRSVISSMESAGSFLEGGANHPLQLAAVPFLDPGKFRNEAKALQHHFKAKRDFVLKRLKEMGLEVRVPPNATFYIWLDLSHLPEPINIGLTFFEECLKEKVIVVPGIFFDVNPSHRRELFESPCHHFVRLSFGPPLDQLKLGLDNMERVIKNFTNQSEEALNQQVNTELQASQVYLAMAAWAQHSSVALPGLEKYFRESAHEEREHAQQLIDYINTRGGRVVLRALQAPETDWKSAKNAVESALQLEKDVNKSLLNLHKIADSQGDPQMCDFIESTYLAEQVEAIKKLADMVTQLNRVGEGLGVYLWDQQLYRDGTGAGSRATGGPHA</sequence>
<evidence type="ECO:0000259" key="12">
    <source>
        <dbReference type="PROSITE" id="PS50905"/>
    </source>
</evidence>
<keyword evidence="8" id="KW-0663">Pyridoxal phosphate</keyword>
<keyword evidence="4" id="KW-0409">Iron storage</keyword>
<dbReference type="PROSITE" id="PS50905">
    <property type="entry name" value="FERRITIN_LIKE"/>
    <property type="match status" value="1"/>
</dbReference>
<keyword evidence="14" id="KW-1185">Reference proteome</keyword>
<comment type="similarity">
    <text evidence="3">Belongs to the ferritin family.</text>
</comment>
<dbReference type="CDD" id="cd00609">
    <property type="entry name" value="AAT_like"/>
    <property type="match status" value="1"/>
</dbReference>
<dbReference type="GO" id="GO:0006879">
    <property type="term" value="P:intracellular iron ion homeostasis"/>
    <property type="evidence" value="ECO:0007669"/>
    <property type="project" value="UniProtKB-KW"/>
</dbReference>
<dbReference type="GO" id="GO:0008199">
    <property type="term" value="F:ferric iron binding"/>
    <property type="evidence" value="ECO:0007669"/>
    <property type="project" value="InterPro"/>
</dbReference>
<evidence type="ECO:0000256" key="3">
    <source>
        <dbReference type="ARBA" id="ARBA00007513"/>
    </source>
</evidence>
<dbReference type="SUPFAM" id="SSF53383">
    <property type="entry name" value="PLP-dependent transferases"/>
    <property type="match status" value="1"/>
</dbReference>
<feature type="signal peptide" evidence="11">
    <location>
        <begin position="1"/>
        <end position="19"/>
    </location>
</feature>
<keyword evidence="6" id="KW-0808">Transferase</keyword>
<accession>A0A0B7NJS3</accession>
<dbReference type="STRING" id="35722.A0A0B7NJS3"/>
<evidence type="ECO:0000313" key="13">
    <source>
        <dbReference type="EMBL" id="CEP15602.1"/>
    </source>
</evidence>
<evidence type="ECO:0000256" key="1">
    <source>
        <dbReference type="ARBA" id="ARBA00001933"/>
    </source>
</evidence>
<dbReference type="InterPro" id="IPR014034">
    <property type="entry name" value="Ferritin_CS"/>
</dbReference>
<dbReference type="Gene3D" id="1.20.1260.10">
    <property type="match status" value="1"/>
</dbReference>
<dbReference type="Proteomes" id="UP000054107">
    <property type="component" value="Unassembled WGS sequence"/>
</dbReference>
<evidence type="ECO:0000256" key="11">
    <source>
        <dbReference type="SAM" id="SignalP"/>
    </source>
</evidence>
<dbReference type="EMBL" id="LN732581">
    <property type="protein sequence ID" value="CEP15602.1"/>
    <property type="molecule type" value="Genomic_DNA"/>
</dbReference>
<dbReference type="InterPro" id="IPR050596">
    <property type="entry name" value="AspAT/PAT-like"/>
</dbReference>
<organism evidence="13 14">
    <name type="scientific">Parasitella parasitica</name>
    <dbReference type="NCBI Taxonomy" id="35722"/>
    <lineage>
        <taxon>Eukaryota</taxon>
        <taxon>Fungi</taxon>
        <taxon>Fungi incertae sedis</taxon>
        <taxon>Mucoromycota</taxon>
        <taxon>Mucoromycotina</taxon>
        <taxon>Mucoromycetes</taxon>
        <taxon>Mucorales</taxon>
        <taxon>Mucorineae</taxon>
        <taxon>Mucoraceae</taxon>
        <taxon>Parasitella</taxon>
    </lineage>
</organism>
<dbReference type="SUPFAM" id="SSF47240">
    <property type="entry name" value="Ferritin-like"/>
    <property type="match status" value="1"/>
</dbReference>
<evidence type="ECO:0000256" key="10">
    <source>
        <dbReference type="SAM" id="Coils"/>
    </source>
</evidence>
<dbReference type="InterPro" id="IPR009078">
    <property type="entry name" value="Ferritin-like_SF"/>
</dbReference>
<comment type="similarity">
    <text evidence="2">Belongs to the class-I pyridoxal-phosphate-dependent aminotransferase family.</text>
</comment>
<dbReference type="Gene3D" id="3.40.640.10">
    <property type="entry name" value="Type I PLP-dependent aspartate aminotransferase-like (Major domain)"/>
    <property type="match status" value="1"/>
</dbReference>
<reference evidence="13 14" key="1">
    <citation type="submission" date="2014-09" db="EMBL/GenBank/DDBJ databases">
        <authorList>
            <person name="Ellenberger Sabrina"/>
        </authorList>
    </citation>
    <scope>NUCLEOTIDE SEQUENCE [LARGE SCALE GENOMIC DNA]</scope>
    <source>
        <strain evidence="13 14">CBS 412.66</strain>
    </source>
</reference>
<dbReference type="GO" id="GO:0030170">
    <property type="term" value="F:pyridoxal phosphate binding"/>
    <property type="evidence" value="ECO:0007669"/>
    <property type="project" value="InterPro"/>
</dbReference>
<comment type="cofactor">
    <cofactor evidence="1">
        <name>pyridoxal 5'-phosphate</name>
        <dbReference type="ChEBI" id="CHEBI:597326"/>
    </cofactor>
</comment>
<dbReference type="Pfam" id="PF00155">
    <property type="entry name" value="Aminotran_1_2"/>
    <property type="match status" value="1"/>
</dbReference>
<dbReference type="GO" id="GO:0008483">
    <property type="term" value="F:transaminase activity"/>
    <property type="evidence" value="ECO:0007669"/>
    <property type="project" value="UniProtKB-KW"/>
</dbReference>
<name>A0A0B7NJS3_9FUNG</name>
<dbReference type="InterPro" id="IPR015421">
    <property type="entry name" value="PyrdxlP-dep_Trfase_major"/>
</dbReference>
<protein>
    <recommendedName>
        <fullName evidence="12">Ferritin-like diiron domain-containing protein</fullName>
    </recommendedName>
</protein>
<feature type="coiled-coil region" evidence="10">
    <location>
        <begin position="755"/>
        <end position="782"/>
    </location>
</feature>
<evidence type="ECO:0000256" key="6">
    <source>
        <dbReference type="ARBA" id="ARBA00022679"/>
    </source>
</evidence>
<evidence type="ECO:0000256" key="5">
    <source>
        <dbReference type="ARBA" id="ARBA00022576"/>
    </source>
</evidence>
<dbReference type="InterPro" id="IPR012347">
    <property type="entry name" value="Ferritin-like"/>
</dbReference>
<dbReference type="GO" id="GO:0006520">
    <property type="term" value="P:amino acid metabolic process"/>
    <property type="evidence" value="ECO:0007669"/>
    <property type="project" value="InterPro"/>
</dbReference>
<evidence type="ECO:0000256" key="7">
    <source>
        <dbReference type="ARBA" id="ARBA00022723"/>
    </source>
</evidence>
<dbReference type="InterPro" id="IPR004839">
    <property type="entry name" value="Aminotransferase_I/II_large"/>
</dbReference>
<dbReference type="CDD" id="cd01056">
    <property type="entry name" value="Euk_Ferritin"/>
    <property type="match status" value="1"/>
</dbReference>
<evidence type="ECO:0000256" key="2">
    <source>
        <dbReference type="ARBA" id="ARBA00007441"/>
    </source>
</evidence>
<keyword evidence="9" id="KW-0408">Iron</keyword>
<dbReference type="InterPro" id="IPR015422">
    <property type="entry name" value="PyrdxlP-dep_Trfase_small"/>
</dbReference>
<keyword evidence="7" id="KW-0479">Metal-binding</keyword>
<dbReference type="OrthoDB" id="2108at2759"/>
<dbReference type="AlphaFoldDB" id="A0A0B7NJS3"/>
<dbReference type="PROSITE" id="PS00204">
    <property type="entry name" value="FERRITIN_2"/>
    <property type="match status" value="1"/>
</dbReference>
<dbReference type="InterPro" id="IPR009040">
    <property type="entry name" value="Ferritin-like_diiron"/>
</dbReference>
<gene>
    <name evidence="13" type="primary">PARPA_09837.1 scaffold 39042</name>
</gene>
<keyword evidence="5" id="KW-0032">Aminotransferase</keyword>
<feature type="domain" description="Ferritin-like diiron" evidence="12">
    <location>
        <begin position="770"/>
        <end position="918"/>
    </location>
</feature>
<keyword evidence="11" id="KW-0732">Signal</keyword>